<feature type="domain" description="Phage terminase large subunit N-terminal" evidence="1">
    <location>
        <begin position="26"/>
        <end position="232"/>
    </location>
</feature>
<evidence type="ECO:0000313" key="3">
    <source>
        <dbReference type="EMBL" id="MBI1708247.1"/>
    </source>
</evidence>
<reference evidence="3" key="1">
    <citation type="submission" date="2020-07" db="EMBL/GenBank/DDBJ databases">
        <title>Comparative genomics analyses of Lactobacillus crispatus isolated from different ecological niches.</title>
        <authorList>
            <person name="Mancino W."/>
            <person name="Mancabelli L."/>
            <person name="Lugli G.A."/>
            <person name="Milani C."/>
            <person name="Viappiani A."/>
            <person name="Anzalone R."/>
            <person name="Longhi G."/>
            <person name="Ventura M."/>
            <person name="Turroni F."/>
        </authorList>
    </citation>
    <scope>NUCLEOTIDE SEQUENCE</scope>
    <source>
        <strain evidence="3">LB65</strain>
    </source>
</reference>
<dbReference type="InterPro" id="IPR035413">
    <property type="entry name" value="Terminase_L_C"/>
</dbReference>
<dbReference type="InterPro" id="IPR035412">
    <property type="entry name" value="Terminase_L_N"/>
</dbReference>
<dbReference type="Gene3D" id="3.30.420.280">
    <property type="match status" value="1"/>
</dbReference>
<gene>
    <name evidence="3" type="ORF">HYQ56_1231</name>
</gene>
<dbReference type="Proteomes" id="UP001194414">
    <property type="component" value="Unassembled WGS sequence"/>
</dbReference>
<dbReference type="InterPro" id="IPR052380">
    <property type="entry name" value="Viral_DNA_packaging_terminase"/>
</dbReference>
<dbReference type="AlphaFoldDB" id="A0AAW4DLR5"/>
<dbReference type="Gene3D" id="3.40.50.300">
    <property type="entry name" value="P-loop containing nucleotide triphosphate hydrolases"/>
    <property type="match status" value="1"/>
</dbReference>
<dbReference type="PANTHER" id="PTHR39184:SF1">
    <property type="entry name" value="PBSX PHAGE TERMINASE LARGE SUBUNIT"/>
    <property type="match status" value="1"/>
</dbReference>
<dbReference type="PANTHER" id="PTHR39184">
    <property type="match status" value="1"/>
</dbReference>
<accession>A0AAW4DLR5</accession>
<dbReference type="InterPro" id="IPR027417">
    <property type="entry name" value="P-loop_NTPase"/>
</dbReference>
<comment type="caution">
    <text evidence="3">The sequence shown here is derived from an EMBL/GenBank/DDBJ whole genome shotgun (WGS) entry which is preliminary data.</text>
</comment>
<evidence type="ECO:0000313" key="4">
    <source>
        <dbReference type="Proteomes" id="UP001194414"/>
    </source>
</evidence>
<dbReference type="NCBIfam" id="TIGR01547">
    <property type="entry name" value="phage_term_2"/>
    <property type="match status" value="1"/>
</dbReference>
<evidence type="ECO:0000259" key="2">
    <source>
        <dbReference type="Pfam" id="PF17288"/>
    </source>
</evidence>
<dbReference type="EMBL" id="JACCPP010000022">
    <property type="protein sequence ID" value="MBI1708247.1"/>
    <property type="molecule type" value="Genomic_DNA"/>
</dbReference>
<organism evidence="3 4">
    <name type="scientific">Lactobacillus crispatus</name>
    <dbReference type="NCBI Taxonomy" id="47770"/>
    <lineage>
        <taxon>Bacteria</taxon>
        <taxon>Bacillati</taxon>
        <taxon>Bacillota</taxon>
        <taxon>Bacilli</taxon>
        <taxon>Lactobacillales</taxon>
        <taxon>Lactobacillaceae</taxon>
        <taxon>Lactobacillus</taxon>
    </lineage>
</organism>
<dbReference type="RefSeq" id="WP_332871939.1">
    <property type="nucleotide sequence ID" value="NZ_JACCPP010000022.1"/>
</dbReference>
<name>A0AAW4DLR5_9LACO</name>
<dbReference type="InterPro" id="IPR006437">
    <property type="entry name" value="Phage_terminase_lsu"/>
</dbReference>
<dbReference type="Pfam" id="PF17288">
    <property type="entry name" value="Terminase_3C"/>
    <property type="match status" value="1"/>
</dbReference>
<protein>
    <submittedName>
        <fullName evidence="3">Terminase</fullName>
    </submittedName>
</protein>
<evidence type="ECO:0000259" key="1">
    <source>
        <dbReference type="Pfam" id="PF04466"/>
    </source>
</evidence>
<feature type="domain" description="Phage terminase large subunit C-terminal" evidence="2">
    <location>
        <begin position="266"/>
        <end position="427"/>
    </location>
</feature>
<sequence length="436" mass="50208">MKTIRVDVNSLISPHFDKVLYSNALNKVLNGGRGSTKSTVISLQLVMDFLSDPQANVLVLRKVAKDIELSVYEQIKWAIDALHATDLFIYKKSPYRIIHKATGTAFYFSGVDDPSKLKGMIIANGYVRWLWFEELAEFKSWQEIDTVRLSFTRKKLPPGKHVVCYYSYNPPNNPYDWINEWIQTVDGQKNWYVDHSSYKDVMPGILSQDYLDEIEVVKKNDPNYYRWNYLGEVVGLGTNVYNMDLFKLVDKVPDDDYITNLLFGMDVGYETSATTVVAAGLSVQGNLYVVDTWYYSPAGKVNKMAPSQLDKSIYPFLLKVSKQYQVSPTKLTMDSADGALHQQFILDYGIRWHKVNKNEYKNVGMIELVRSLAAQGRIRVLDIPSNQIFLKQHQMYRWDENTLDSDDPKVIKKDDHTPDAFKYLVSDNARLLNLKH</sequence>
<proteinExistence type="predicted"/>
<dbReference type="Pfam" id="PF04466">
    <property type="entry name" value="Terminase_3"/>
    <property type="match status" value="1"/>
</dbReference>